<dbReference type="Pfam" id="PF02782">
    <property type="entry name" value="FGGY_C"/>
    <property type="match status" value="1"/>
</dbReference>
<dbReference type="InterPro" id="IPR018484">
    <property type="entry name" value="FGGY_N"/>
</dbReference>
<keyword evidence="3 4" id="KW-0418">Kinase</keyword>
<dbReference type="InterPro" id="IPR018483">
    <property type="entry name" value="Carb_kinase_FGGY_CS"/>
</dbReference>
<dbReference type="OrthoDB" id="9782710at2"/>
<gene>
    <name evidence="7" type="ORF">SAMN05444320_101852</name>
</gene>
<dbReference type="Gene3D" id="3.30.420.40">
    <property type="match status" value="2"/>
</dbReference>
<dbReference type="Pfam" id="PF00370">
    <property type="entry name" value="FGGY_N"/>
    <property type="match status" value="1"/>
</dbReference>
<feature type="domain" description="Carbohydrate kinase FGGY N-terminal" evidence="5">
    <location>
        <begin position="11"/>
        <end position="254"/>
    </location>
</feature>
<dbReference type="InterPro" id="IPR000577">
    <property type="entry name" value="Carb_kinase_FGGY"/>
</dbReference>
<evidence type="ECO:0000313" key="7">
    <source>
        <dbReference type="EMBL" id="SHE71233.1"/>
    </source>
</evidence>
<name>A0A1M4VQW8_STRHI</name>
<feature type="domain" description="Carbohydrate kinase FGGY C-terminal" evidence="6">
    <location>
        <begin position="294"/>
        <end position="447"/>
    </location>
</feature>
<dbReference type="Proteomes" id="UP000184501">
    <property type="component" value="Unassembled WGS sequence"/>
</dbReference>
<dbReference type="PANTHER" id="PTHR43095">
    <property type="entry name" value="SUGAR KINASE"/>
    <property type="match status" value="1"/>
</dbReference>
<dbReference type="GO" id="GO:0005975">
    <property type="term" value="P:carbohydrate metabolic process"/>
    <property type="evidence" value="ECO:0007669"/>
    <property type="project" value="InterPro"/>
</dbReference>
<dbReference type="InterPro" id="IPR050406">
    <property type="entry name" value="FGGY_Carb_Kinase"/>
</dbReference>
<dbReference type="STRING" id="2017.SAMN05444320_101852"/>
<evidence type="ECO:0000259" key="5">
    <source>
        <dbReference type="Pfam" id="PF00370"/>
    </source>
</evidence>
<keyword evidence="2 4" id="KW-0808">Transferase</keyword>
<dbReference type="AlphaFoldDB" id="A0A1M4VQW8"/>
<evidence type="ECO:0000259" key="6">
    <source>
        <dbReference type="Pfam" id="PF02782"/>
    </source>
</evidence>
<dbReference type="PIRSF" id="PIRSF000538">
    <property type="entry name" value="GlpK"/>
    <property type="match status" value="1"/>
</dbReference>
<dbReference type="RefSeq" id="WP_073479927.1">
    <property type="nucleotide sequence ID" value="NZ_FQVN01000001.1"/>
</dbReference>
<protein>
    <submittedName>
        <fullName evidence="7">Gluconate kinase, FGGY family</fullName>
    </submittedName>
</protein>
<reference evidence="7 8" key="1">
    <citation type="submission" date="2016-11" db="EMBL/GenBank/DDBJ databases">
        <authorList>
            <person name="Jaros S."/>
            <person name="Januszkiewicz K."/>
            <person name="Wedrychowicz H."/>
        </authorList>
    </citation>
    <scope>NUCLEOTIDE SEQUENCE [LARGE SCALE GENOMIC DNA]</scope>
    <source>
        <strain evidence="7 8">DSM 44523</strain>
    </source>
</reference>
<dbReference type="GO" id="GO:0016773">
    <property type="term" value="F:phosphotransferase activity, alcohol group as acceptor"/>
    <property type="evidence" value="ECO:0007669"/>
    <property type="project" value="InterPro"/>
</dbReference>
<dbReference type="SUPFAM" id="SSF53067">
    <property type="entry name" value="Actin-like ATPase domain"/>
    <property type="match status" value="2"/>
</dbReference>
<dbReference type="PANTHER" id="PTHR43095:SF2">
    <property type="entry name" value="GLUCONOKINASE"/>
    <property type="match status" value="1"/>
</dbReference>
<evidence type="ECO:0000256" key="3">
    <source>
        <dbReference type="ARBA" id="ARBA00022777"/>
    </source>
</evidence>
<dbReference type="InterPro" id="IPR018485">
    <property type="entry name" value="FGGY_C"/>
</dbReference>
<evidence type="ECO:0000256" key="4">
    <source>
        <dbReference type="RuleBase" id="RU003733"/>
    </source>
</evidence>
<evidence type="ECO:0000256" key="1">
    <source>
        <dbReference type="ARBA" id="ARBA00009156"/>
    </source>
</evidence>
<accession>A0A1M4VQW8</accession>
<dbReference type="GO" id="GO:0016301">
    <property type="term" value="F:kinase activity"/>
    <property type="evidence" value="ECO:0007669"/>
    <property type="project" value="UniProtKB-KW"/>
</dbReference>
<evidence type="ECO:0000256" key="2">
    <source>
        <dbReference type="ARBA" id="ARBA00022679"/>
    </source>
</evidence>
<evidence type="ECO:0000313" key="8">
    <source>
        <dbReference type="Proteomes" id="UP000184501"/>
    </source>
</evidence>
<comment type="similarity">
    <text evidence="1 4">Belongs to the FGGY kinase family.</text>
</comment>
<keyword evidence="8" id="KW-1185">Reference proteome</keyword>
<dbReference type="InterPro" id="IPR043129">
    <property type="entry name" value="ATPase_NBD"/>
</dbReference>
<proteinExistence type="inferred from homology"/>
<dbReference type="PROSITE" id="PS00445">
    <property type="entry name" value="FGGY_KINASES_2"/>
    <property type="match status" value="1"/>
</dbReference>
<dbReference type="EMBL" id="FQVN01000001">
    <property type="protein sequence ID" value="SHE71233.1"/>
    <property type="molecule type" value="Genomic_DNA"/>
</dbReference>
<organism evidence="7 8">
    <name type="scientific">Streptoalloteichus hindustanus</name>
    <dbReference type="NCBI Taxonomy" id="2017"/>
    <lineage>
        <taxon>Bacteria</taxon>
        <taxon>Bacillati</taxon>
        <taxon>Actinomycetota</taxon>
        <taxon>Actinomycetes</taxon>
        <taxon>Pseudonocardiales</taxon>
        <taxon>Pseudonocardiaceae</taxon>
        <taxon>Streptoalloteichus</taxon>
    </lineage>
</organism>
<dbReference type="CDD" id="cd07770">
    <property type="entry name" value="ASKHA_NBD_FGGY_GntK"/>
    <property type="match status" value="1"/>
</dbReference>
<sequence length="507" mass="53144">MAGAPNGGEAVVLGVDLGTTAARVVATTRDARVLARAERGYALRAERVGEVVHDPEQVLIAGLSALRDCVRLCADLDRSVVGLAVTGSLHTVVGLDDALRPLTPSLSWADSRAFEQAERLRGGSRGRALHQETGTPVHPMAPRAKLAWYAEREPELAGQVRVWCGLKDLAVLRLTGRLVTDHSTASSTGLLDIRNLSWHPDALDVAGVRTDQLPDLVEPTAVLSLSTPAGRAAGLPPGLPVVVGGGNGPMTNVGVGAVSPGMASLSLGVGGAFRVLCDRPWVGERCEVFCYAVVDGLWVVGGATSNGGVVGDWAAEIFGEEEFADLLDEAALVPGGANGLLALPYLFGERAPWWDPVPRGTVLGLRREHGRAELTRALVEGAAQQLALVRDAVLASGLTVGVVRASGEPFRGRLWVDVVSAALGTALEISEERDPAALGVALVGWRALGEIESLRAVADELRPDRTAEPDPALAGRLAAARPLVRRAYDALRELSVELGRLAVEQQA</sequence>